<feature type="transmembrane region" description="Helical" evidence="10">
    <location>
        <begin position="485"/>
        <end position="504"/>
    </location>
</feature>
<evidence type="ECO:0000256" key="7">
    <source>
        <dbReference type="ARBA" id="ARBA00022989"/>
    </source>
</evidence>
<feature type="transmembrane region" description="Helical" evidence="10">
    <location>
        <begin position="306"/>
        <end position="325"/>
    </location>
</feature>
<evidence type="ECO:0000313" key="13">
    <source>
        <dbReference type="EMBL" id="KAK8928604.1"/>
    </source>
</evidence>
<protein>
    <recommendedName>
        <fullName evidence="10">Potassium transporter</fullName>
    </recommendedName>
</protein>
<dbReference type="EMBL" id="JBBWWQ010000015">
    <property type="protein sequence ID" value="KAK8928604.1"/>
    <property type="molecule type" value="Genomic_DNA"/>
</dbReference>
<dbReference type="Pfam" id="PF22776">
    <property type="entry name" value="K_trans_C"/>
    <property type="match status" value="1"/>
</dbReference>
<name>A0AAP0FZV4_9ASPA</name>
<feature type="transmembrane region" description="Helical" evidence="10">
    <location>
        <begin position="146"/>
        <end position="165"/>
    </location>
</feature>
<keyword evidence="6 10" id="KW-0630">Potassium</keyword>
<evidence type="ECO:0000256" key="10">
    <source>
        <dbReference type="RuleBase" id="RU321113"/>
    </source>
</evidence>
<dbReference type="InterPro" id="IPR053951">
    <property type="entry name" value="K_trans_N"/>
</dbReference>
<keyword evidence="3" id="KW-0813">Transport</keyword>
<dbReference type="InterPro" id="IPR053952">
    <property type="entry name" value="K_trans_C"/>
</dbReference>
<dbReference type="AlphaFoldDB" id="A0AAP0FZV4"/>
<dbReference type="GO" id="GO:0016020">
    <property type="term" value="C:membrane"/>
    <property type="evidence" value="ECO:0007669"/>
    <property type="project" value="UniProtKB-SubCell"/>
</dbReference>
<comment type="subcellular location">
    <subcellularLocation>
        <location evidence="1 10">Membrane</location>
        <topology evidence="1 10">Multi-pass membrane protein</topology>
    </subcellularLocation>
</comment>
<sequence length="764" mass="84507">MSSPAQISYQQEEKNRWKQTLILSFQSLGIVFGQLSIGPLIVSTTVAANSIKSEEMLFGHLSFIFWTMTLIPLAMYVFIVLKADDNGEGGTFALYSLLCRCAQVGLLPYEQLADDALSEYEIESSHQNGIGNNEKMSFKNKKKRRYLMLFMALMGSSMIISNGVLVPALSVFSASIGLDQSLTGVIFKTSEEKENFNSDVVVPTACAIVIALFLLQHYGTGKVGFLFAPIIILWLLFIGGVGLYNTLRINPGVVVALSPQYLYKFMKNIDIGNWKSLGGILLSIAGSEEMFANIGHSSKKSIKATFIFFVYPSLILCYMGQTAYLSKAIGNSDINYVTHLRASMPKHFHHCFVWLSLLASVVGSQATITATFSIVNQCIALSCFPKVPVVHTSDRIRGQVYIPSINFILMIFCLLFIILIKNVHHIGNATGLATITGMIITTCFMSLMIAKQWNKPVAAACFIIFFGIIEAMYFAACALNYLDGAWMLVALAFFILITMLAWHYGTVKMYAANADNKVSIEYLVGLSKGLGLTRVPGIGIVCVDIMRGIPPFFVHFITNLPAIHQVLIFVSFKSMPAAHVPPSRQCLIGRLGPKQYRMFRCILRHGYGDSVLDINEFEDRILDGIFELVSREVDEIISEPFSPESRMIVASDLHDSNSIVSFASVESIECGGLRKKVRFSLPPKSPDMVSSPVREELQGLIDAREHGTTYICSQPHLSSGVGSGWIRKFLIGIYVFLQKNLNQKSVVLNIPNAAYVEVAMNYSI</sequence>
<comment type="function">
    <text evidence="10">Potassium transporter.</text>
</comment>
<evidence type="ECO:0000256" key="1">
    <source>
        <dbReference type="ARBA" id="ARBA00004141"/>
    </source>
</evidence>
<feature type="transmembrane region" description="Helical" evidence="10">
    <location>
        <begin position="457"/>
        <end position="479"/>
    </location>
</feature>
<evidence type="ECO:0000256" key="2">
    <source>
        <dbReference type="ARBA" id="ARBA00008440"/>
    </source>
</evidence>
<accession>A0AAP0FZV4</accession>
<dbReference type="Proteomes" id="UP001418222">
    <property type="component" value="Unassembled WGS sequence"/>
</dbReference>
<organism evidence="13 14">
    <name type="scientific">Platanthera zijinensis</name>
    <dbReference type="NCBI Taxonomy" id="2320716"/>
    <lineage>
        <taxon>Eukaryota</taxon>
        <taxon>Viridiplantae</taxon>
        <taxon>Streptophyta</taxon>
        <taxon>Embryophyta</taxon>
        <taxon>Tracheophyta</taxon>
        <taxon>Spermatophyta</taxon>
        <taxon>Magnoliopsida</taxon>
        <taxon>Liliopsida</taxon>
        <taxon>Asparagales</taxon>
        <taxon>Orchidaceae</taxon>
        <taxon>Orchidoideae</taxon>
        <taxon>Orchideae</taxon>
        <taxon>Orchidinae</taxon>
        <taxon>Platanthera</taxon>
    </lineage>
</organism>
<dbReference type="PANTHER" id="PTHR30540:SF97">
    <property type="entry name" value="POTASSIUM TRANSPORTER"/>
    <property type="match status" value="1"/>
</dbReference>
<evidence type="ECO:0000256" key="9">
    <source>
        <dbReference type="ARBA" id="ARBA00023136"/>
    </source>
</evidence>
<feature type="domain" description="K+ potassium transporter integral membrane" evidence="11">
    <location>
        <begin position="24"/>
        <end position="523"/>
    </location>
</feature>
<comment type="caution">
    <text evidence="10">Lacks conserved residue(s) required for the propagation of feature annotation.</text>
</comment>
<keyword evidence="5 10" id="KW-0812">Transmembrane</keyword>
<evidence type="ECO:0000256" key="4">
    <source>
        <dbReference type="ARBA" id="ARBA00022538"/>
    </source>
</evidence>
<feature type="transmembrane region" description="Helical" evidence="10">
    <location>
        <begin position="21"/>
        <end position="43"/>
    </location>
</feature>
<gene>
    <name evidence="13" type="primary">POT6</name>
    <name evidence="13" type="ORF">KSP39_PZI017259</name>
</gene>
<dbReference type="Pfam" id="PF02705">
    <property type="entry name" value="K_trans"/>
    <property type="match status" value="1"/>
</dbReference>
<feature type="transmembrane region" description="Helical" evidence="10">
    <location>
        <begin position="400"/>
        <end position="420"/>
    </location>
</feature>
<evidence type="ECO:0000256" key="3">
    <source>
        <dbReference type="ARBA" id="ARBA00022448"/>
    </source>
</evidence>
<keyword evidence="4 10" id="KW-0633">Potassium transport</keyword>
<dbReference type="GO" id="GO:0015079">
    <property type="term" value="F:potassium ion transmembrane transporter activity"/>
    <property type="evidence" value="ECO:0007669"/>
    <property type="project" value="UniProtKB-UniRule"/>
</dbReference>
<feature type="domain" description="K+ potassium transporter C-terminal" evidence="12">
    <location>
        <begin position="536"/>
        <end position="764"/>
    </location>
</feature>
<comment type="caution">
    <text evidence="13">The sequence shown here is derived from an EMBL/GenBank/DDBJ whole genome shotgun (WGS) entry which is preliminary data.</text>
</comment>
<feature type="transmembrane region" description="Helical" evidence="10">
    <location>
        <begin position="225"/>
        <end position="244"/>
    </location>
</feature>
<evidence type="ECO:0000256" key="8">
    <source>
        <dbReference type="ARBA" id="ARBA00023065"/>
    </source>
</evidence>
<reference evidence="13 14" key="1">
    <citation type="journal article" date="2022" name="Nat. Plants">
        <title>Genomes of leafy and leafless Platanthera orchids illuminate the evolution of mycoheterotrophy.</title>
        <authorList>
            <person name="Li M.H."/>
            <person name="Liu K.W."/>
            <person name="Li Z."/>
            <person name="Lu H.C."/>
            <person name="Ye Q.L."/>
            <person name="Zhang D."/>
            <person name="Wang J.Y."/>
            <person name="Li Y.F."/>
            <person name="Zhong Z.M."/>
            <person name="Liu X."/>
            <person name="Yu X."/>
            <person name="Liu D.K."/>
            <person name="Tu X.D."/>
            <person name="Liu B."/>
            <person name="Hao Y."/>
            <person name="Liao X.Y."/>
            <person name="Jiang Y.T."/>
            <person name="Sun W.H."/>
            <person name="Chen J."/>
            <person name="Chen Y.Q."/>
            <person name="Ai Y."/>
            <person name="Zhai J.W."/>
            <person name="Wu S.S."/>
            <person name="Zhou Z."/>
            <person name="Hsiao Y.Y."/>
            <person name="Wu W.L."/>
            <person name="Chen Y.Y."/>
            <person name="Lin Y.F."/>
            <person name="Hsu J.L."/>
            <person name="Li C.Y."/>
            <person name="Wang Z.W."/>
            <person name="Zhao X."/>
            <person name="Zhong W.Y."/>
            <person name="Ma X.K."/>
            <person name="Ma L."/>
            <person name="Huang J."/>
            <person name="Chen G.Z."/>
            <person name="Huang M.Z."/>
            <person name="Huang L."/>
            <person name="Peng D.H."/>
            <person name="Luo Y.B."/>
            <person name="Zou S.Q."/>
            <person name="Chen S.P."/>
            <person name="Lan S."/>
            <person name="Tsai W.C."/>
            <person name="Van de Peer Y."/>
            <person name="Liu Z.J."/>
        </authorList>
    </citation>
    <scope>NUCLEOTIDE SEQUENCE [LARGE SCALE GENOMIC DNA]</scope>
    <source>
        <strain evidence="13">Lor287</strain>
    </source>
</reference>
<evidence type="ECO:0000256" key="6">
    <source>
        <dbReference type="ARBA" id="ARBA00022958"/>
    </source>
</evidence>
<feature type="transmembrane region" description="Helical" evidence="10">
    <location>
        <begin position="426"/>
        <end position="450"/>
    </location>
</feature>
<feature type="transmembrane region" description="Helical" evidence="10">
    <location>
        <begin position="63"/>
        <end position="81"/>
    </location>
</feature>
<keyword evidence="7 10" id="KW-1133">Transmembrane helix</keyword>
<feature type="transmembrane region" description="Helical" evidence="10">
    <location>
        <begin position="352"/>
        <end position="379"/>
    </location>
</feature>
<evidence type="ECO:0000256" key="5">
    <source>
        <dbReference type="ARBA" id="ARBA00022692"/>
    </source>
</evidence>
<keyword evidence="9 10" id="KW-0472">Membrane</keyword>
<dbReference type="PANTHER" id="PTHR30540">
    <property type="entry name" value="OSMOTIC STRESS POTASSIUM TRANSPORTER"/>
    <property type="match status" value="1"/>
</dbReference>
<comment type="similarity">
    <text evidence="2 10">Belongs to the HAK/KUP transporter (TC 2.A.72.3) family.</text>
</comment>
<evidence type="ECO:0000313" key="14">
    <source>
        <dbReference type="Proteomes" id="UP001418222"/>
    </source>
</evidence>
<keyword evidence="14" id="KW-1185">Reference proteome</keyword>
<keyword evidence="8 10" id="KW-0406">Ion transport</keyword>
<evidence type="ECO:0000259" key="11">
    <source>
        <dbReference type="Pfam" id="PF02705"/>
    </source>
</evidence>
<dbReference type="InterPro" id="IPR003855">
    <property type="entry name" value="K+_transporter"/>
</dbReference>
<dbReference type="NCBIfam" id="TIGR00794">
    <property type="entry name" value="kup"/>
    <property type="match status" value="1"/>
</dbReference>
<evidence type="ECO:0000259" key="12">
    <source>
        <dbReference type="Pfam" id="PF22776"/>
    </source>
</evidence>
<proteinExistence type="inferred from homology"/>